<evidence type="ECO:0000256" key="2">
    <source>
        <dbReference type="ARBA" id="ARBA00006278"/>
    </source>
</evidence>
<keyword evidence="6" id="KW-0249">Electron transport</keyword>
<dbReference type="Gene3D" id="3.40.50.80">
    <property type="entry name" value="Nucleotide-binding domain of ferredoxin-NADP reductase (FNR) module"/>
    <property type="match status" value="1"/>
</dbReference>
<evidence type="ECO:0000256" key="8">
    <source>
        <dbReference type="ARBA" id="ARBA00048483"/>
    </source>
</evidence>
<dbReference type="SUPFAM" id="SSF52343">
    <property type="entry name" value="Ferredoxin reductase-like, C-terminal NADP-linked domain"/>
    <property type="match status" value="1"/>
</dbReference>
<dbReference type="Proteomes" id="UP001497453">
    <property type="component" value="Chromosome 6"/>
</dbReference>
<evidence type="ECO:0000256" key="1">
    <source>
        <dbReference type="ARBA" id="ARBA00004651"/>
    </source>
</evidence>
<accession>A0ABP1DVI8</accession>
<dbReference type="InterPro" id="IPR013121">
    <property type="entry name" value="Fe_red_NAD-bd_6"/>
</dbReference>
<evidence type="ECO:0000256" key="4">
    <source>
        <dbReference type="ARBA" id="ARBA00022448"/>
    </source>
</evidence>
<comment type="subcellular location">
    <subcellularLocation>
        <location evidence="1">Cell membrane</location>
        <topology evidence="1">Multi-pass membrane protein</topology>
    </subcellularLocation>
</comment>
<evidence type="ECO:0000256" key="5">
    <source>
        <dbReference type="ARBA" id="ARBA00022475"/>
    </source>
</evidence>
<dbReference type="InterPro" id="IPR017938">
    <property type="entry name" value="Riboflavin_synthase-like_b-brl"/>
</dbReference>
<dbReference type="PROSITE" id="PS51384">
    <property type="entry name" value="FAD_FR"/>
    <property type="match status" value="1"/>
</dbReference>
<keyword evidence="13" id="KW-1185">Reference proteome</keyword>
<dbReference type="CDD" id="cd06186">
    <property type="entry name" value="NOX_Duox_like_FAD_NADP"/>
    <property type="match status" value="1"/>
</dbReference>
<comment type="catalytic activity">
    <reaction evidence="8">
        <text>2 a Fe(II)-siderophore + NADP(+) + H(+) = 2 a Fe(III)-siderophore + NADPH</text>
        <dbReference type="Rhea" id="RHEA:28795"/>
        <dbReference type="Rhea" id="RHEA-COMP:11342"/>
        <dbReference type="Rhea" id="RHEA-COMP:11344"/>
        <dbReference type="ChEBI" id="CHEBI:15378"/>
        <dbReference type="ChEBI" id="CHEBI:29033"/>
        <dbReference type="ChEBI" id="CHEBI:29034"/>
        <dbReference type="ChEBI" id="CHEBI:57783"/>
        <dbReference type="ChEBI" id="CHEBI:58349"/>
        <dbReference type="EC" id="1.16.1.9"/>
    </reaction>
</comment>
<feature type="transmembrane region" description="Helical" evidence="10">
    <location>
        <begin position="187"/>
        <end position="206"/>
    </location>
</feature>
<keyword evidence="10" id="KW-0472">Membrane</keyword>
<organism evidence="12 13">
    <name type="scientific">Somion occarium</name>
    <dbReference type="NCBI Taxonomy" id="3059160"/>
    <lineage>
        <taxon>Eukaryota</taxon>
        <taxon>Fungi</taxon>
        <taxon>Dikarya</taxon>
        <taxon>Basidiomycota</taxon>
        <taxon>Agaricomycotina</taxon>
        <taxon>Agaricomycetes</taxon>
        <taxon>Polyporales</taxon>
        <taxon>Cerrenaceae</taxon>
        <taxon>Somion</taxon>
    </lineage>
</organism>
<feature type="domain" description="FAD-binding FR-type" evidence="11">
    <location>
        <begin position="268"/>
        <end position="392"/>
    </location>
</feature>
<dbReference type="EMBL" id="OZ037949">
    <property type="protein sequence ID" value="CAL1710634.1"/>
    <property type="molecule type" value="Genomic_DNA"/>
</dbReference>
<feature type="region of interest" description="Disordered" evidence="9">
    <location>
        <begin position="117"/>
        <end position="152"/>
    </location>
</feature>
<dbReference type="InterPro" id="IPR051410">
    <property type="entry name" value="Ferric/Cupric_Reductase"/>
</dbReference>
<keyword evidence="10" id="KW-1133">Transmembrane helix</keyword>
<proteinExistence type="inferred from homology"/>
<sequence>MSAMTNVSSSTPSTSRQAASKFDQGEFVYNLDLVVLAVLAVLVLFSLPRAFTRYTHLPEWFQGLLLHTAKIDVPVQLDKQVAEAPITPLSRAYFSPTSPTGGGHGFNDFYTEKAYNGSDEGHGPRGNLNRNKSSGSAHANLLRNTSTSSGRVRRTHVNLPSHMQGWSSILPSVSHYLRLTIRPGLTVGKAFIVLAYTVAIVYAGLLKSNPFTQPVRSGWVAVSQVPVVIILATKNNVPGMLLGVGYERICMHSNPSVPYVLIAVGAYALDRVLRFVKTRYAYAHLTALNELGMTRIEVPVVNAGWRAGQHVRIRVLSRGMGWFGWAECHPFSIASVAKSPNEEGLVLMCKKAGTWTTKLFDLAKRAEYGEAGGYQHGVRVLIEGPYGGPGHTLFASFSGALFVAGGSGITFALSAVQDLVQKDLRGESRLKSIELVWIVQDPSMLIPLIPTFTDILSQRTYATIHISVHYTQAGNAQSALKTLSQKPLPKDLTLHAGRPKLAQTLSSVIDQACALSLFKRGAPRKSGAGGINSTGPCGVIVGVCGPGGLADDARSIVGAVDSKRRKQVGGVEIHEEVFGW</sequence>
<dbReference type="InterPro" id="IPR013112">
    <property type="entry name" value="FAD-bd_8"/>
</dbReference>
<evidence type="ECO:0000256" key="6">
    <source>
        <dbReference type="ARBA" id="ARBA00022982"/>
    </source>
</evidence>
<reference evidence="13" key="1">
    <citation type="submission" date="2024-04" db="EMBL/GenBank/DDBJ databases">
        <authorList>
            <person name="Shaw F."/>
            <person name="Minotto A."/>
        </authorList>
    </citation>
    <scope>NUCLEOTIDE SEQUENCE [LARGE SCALE GENOMIC DNA]</scope>
</reference>
<evidence type="ECO:0000313" key="13">
    <source>
        <dbReference type="Proteomes" id="UP001497453"/>
    </source>
</evidence>
<evidence type="ECO:0000256" key="3">
    <source>
        <dbReference type="ARBA" id="ARBA00012668"/>
    </source>
</evidence>
<name>A0ABP1DVI8_9APHY</name>
<evidence type="ECO:0000256" key="7">
    <source>
        <dbReference type="ARBA" id="ARBA00023002"/>
    </source>
</evidence>
<dbReference type="EC" id="1.16.1.9" evidence="3"/>
<gene>
    <name evidence="12" type="ORF">GFSPODELE1_LOCUS7919</name>
</gene>
<keyword evidence="4" id="KW-0813">Transport</keyword>
<evidence type="ECO:0000256" key="10">
    <source>
        <dbReference type="SAM" id="Phobius"/>
    </source>
</evidence>
<dbReference type="PANTHER" id="PTHR32361:SF9">
    <property type="entry name" value="FERRIC REDUCTASE TRANSMEMBRANE COMPONENT 3-RELATED"/>
    <property type="match status" value="1"/>
</dbReference>
<feature type="compositionally biased region" description="Polar residues" evidence="9">
    <location>
        <begin position="128"/>
        <end position="150"/>
    </location>
</feature>
<evidence type="ECO:0000313" key="12">
    <source>
        <dbReference type="EMBL" id="CAL1710634.1"/>
    </source>
</evidence>
<dbReference type="InterPro" id="IPR039261">
    <property type="entry name" value="FNR_nucleotide-bd"/>
</dbReference>
<dbReference type="SUPFAM" id="SSF63380">
    <property type="entry name" value="Riboflavin synthase domain-like"/>
    <property type="match status" value="1"/>
</dbReference>
<dbReference type="Pfam" id="PF08030">
    <property type="entry name" value="NAD_binding_6"/>
    <property type="match status" value="1"/>
</dbReference>
<comment type="similarity">
    <text evidence="2">Belongs to the ferric reductase (FRE) family.</text>
</comment>
<keyword evidence="10" id="KW-0812">Transmembrane</keyword>
<keyword evidence="5" id="KW-1003">Cell membrane</keyword>
<feature type="transmembrane region" description="Helical" evidence="10">
    <location>
        <begin position="27"/>
        <end position="47"/>
    </location>
</feature>
<dbReference type="InterPro" id="IPR017927">
    <property type="entry name" value="FAD-bd_FR_type"/>
</dbReference>
<dbReference type="Pfam" id="PF08022">
    <property type="entry name" value="FAD_binding_8"/>
    <property type="match status" value="1"/>
</dbReference>
<keyword evidence="7" id="KW-0560">Oxidoreductase</keyword>
<protein>
    <recommendedName>
        <fullName evidence="3">ferric-chelate reductase (NADPH)</fullName>
        <ecNumber evidence="3">1.16.1.9</ecNumber>
    </recommendedName>
</protein>
<evidence type="ECO:0000259" key="11">
    <source>
        <dbReference type="PROSITE" id="PS51384"/>
    </source>
</evidence>
<evidence type="ECO:0000256" key="9">
    <source>
        <dbReference type="SAM" id="MobiDB-lite"/>
    </source>
</evidence>
<dbReference type="PANTHER" id="PTHR32361">
    <property type="entry name" value="FERRIC/CUPRIC REDUCTASE TRANSMEMBRANE COMPONENT"/>
    <property type="match status" value="1"/>
</dbReference>